<dbReference type="EnsemblPlants" id="OPUNC02G24440.1">
    <property type="protein sequence ID" value="OPUNC02G24440.1"/>
    <property type="gene ID" value="OPUNC02G24440"/>
</dbReference>
<reference evidence="1" key="2">
    <citation type="submission" date="2018-05" db="EMBL/GenBank/DDBJ databases">
        <title>OpunRS2 (Oryza punctata Reference Sequence Version 2).</title>
        <authorList>
            <person name="Zhang J."/>
            <person name="Kudrna D."/>
            <person name="Lee S."/>
            <person name="Talag J."/>
            <person name="Welchert J."/>
            <person name="Wing R.A."/>
        </authorList>
    </citation>
    <scope>NUCLEOTIDE SEQUENCE [LARGE SCALE GENOMIC DNA]</scope>
</reference>
<evidence type="ECO:0000313" key="1">
    <source>
        <dbReference type="EnsemblPlants" id="OPUNC02G24440.1"/>
    </source>
</evidence>
<proteinExistence type="predicted"/>
<name>A0A0E0K383_ORYPU</name>
<protein>
    <submittedName>
        <fullName evidence="1">Uncharacterized protein</fullName>
    </submittedName>
</protein>
<organism evidence="1">
    <name type="scientific">Oryza punctata</name>
    <name type="common">Red rice</name>
    <dbReference type="NCBI Taxonomy" id="4537"/>
    <lineage>
        <taxon>Eukaryota</taxon>
        <taxon>Viridiplantae</taxon>
        <taxon>Streptophyta</taxon>
        <taxon>Embryophyta</taxon>
        <taxon>Tracheophyta</taxon>
        <taxon>Spermatophyta</taxon>
        <taxon>Magnoliopsida</taxon>
        <taxon>Liliopsida</taxon>
        <taxon>Poales</taxon>
        <taxon>Poaceae</taxon>
        <taxon>BOP clade</taxon>
        <taxon>Oryzoideae</taxon>
        <taxon>Oryzeae</taxon>
        <taxon>Oryzinae</taxon>
        <taxon>Oryza</taxon>
    </lineage>
</organism>
<dbReference type="AlphaFoldDB" id="A0A0E0K383"/>
<reference evidence="1" key="1">
    <citation type="submission" date="2015-04" db="UniProtKB">
        <authorList>
            <consortium name="EnsemblPlants"/>
        </authorList>
    </citation>
    <scope>IDENTIFICATION</scope>
</reference>
<keyword evidence="2" id="KW-1185">Reference proteome</keyword>
<accession>A0A0E0K383</accession>
<dbReference type="Gramene" id="OPUNC02G24440.1">
    <property type="protein sequence ID" value="OPUNC02G24440.1"/>
    <property type="gene ID" value="OPUNC02G24440"/>
</dbReference>
<dbReference type="Proteomes" id="UP000026962">
    <property type="component" value="Chromosome 2"/>
</dbReference>
<dbReference type="OMA" id="DTRRSAC"/>
<dbReference type="HOGENOM" id="CLU_2417071_0_0_1"/>
<evidence type="ECO:0000313" key="2">
    <source>
        <dbReference type="Proteomes" id="UP000026962"/>
    </source>
</evidence>
<sequence>MSTGLELGSGSGPVASPSAVAARFAADDTRRSACPPLAAERIGRRQGWNAVTLSSDVLGFSDKGWEFGCEATMFILRSAFGRTSEESKQLCL</sequence>